<dbReference type="Proteomes" id="UP001149090">
    <property type="component" value="Unassembled WGS sequence"/>
</dbReference>
<comment type="caution">
    <text evidence="2">The sequence shown here is derived from an EMBL/GenBank/DDBJ whole genome shotgun (WGS) entry which is preliminary data.</text>
</comment>
<protein>
    <submittedName>
        <fullName evidence="2">Ketohexokinase</fullName>
    </submittedName>
</protein>
<feature type="domain" description="Carbohydrate kinase PfkB" evidence="1">
    <location>
        <begin position="172"/>
        <end position="296"/>
    </location>
</feature>
<dbReference type="InterPro" id="IPR011611">
    <property type="entry name" value="PfkB_dom"/>
</dbReference>
<dbReference type="AlphaFoldDB" id="A0A9Q0LHP2"/>
<evidence type="ECO:0000313" key="3">
    <source>
        <dbReference type="Proteomes" id="UP001149090"/>
    </source>
</evidence>
<keyword evidence="3" id="KW-1185">Reference proteome</keyword>
<reference evidence="2" key="1">
    <citation type="submission" date="2022-10" db="EMBL/GenBank/DDBJ databases">
        <title>Novel sulphate-reducing endosymbionts in the free-living metamonad Anaeramoeba.</title>
        <authorList>
            <person name="Jerlstrom-Hultqvist J."/>
            <person name="Cepicka I."/>
            <person name="Gallot-Lavallee L."/>
            <person name="Salas-Leiva D."/>
            <person name="Curtis B.A."/>
            <person name="Zahonova K."/>
            <person name="Pipaliya S."/>
            <person name="Dacks J."/>
            <person name="Roger A.J."/>
        </authorList>
    </citation>
    <scope>NUCLEOTIDE SEQUENCE</scope>
    <source>
        <strain evidence="2">BMAN</strain>
    </source>
</reference>
<dbReference type="OMA" id="HIGASIR"/>
<dbReference type="SUPFAM" id="SSF53613">
    <property type="entry name" value="Ribokinase-like"/>
    <property type="match status" value="1"/>
</dbReference>
<sequence>MNSFFIIGHVSKDIIRKQEEEKLVPGGGSYFAACSAGVCNSNDKKIQVITYAKESERYLWTDYMPKSNFPLKNFIFLDSENTTSFENIYPSNNPDDRIQRVFSLAKPYSQNDIEPFLEKDSVCLINPLWCGEFAEELLPYVKSKVGYLCFDAQGFLRHVKTGVTDEAITYKKWEKKDEYLKYIDLLKVDVKEASILTGISDNSIPVKELIKKILTNNEKTMILCTHQKGITFYDGNDYYESSFIEKFDPNARTGRGDTCTSAFISAFYLKGMSKQESVDFAAKVTNAKLQVIGGITKEVFDQIKF</sequence>
<dbReference type="InterPro" id="IPR029056">
    <property type="entry name" value="Ribokinase-like"/>
</dbReference>
<dbReference type="OrthoDB" id="10261195at2759"/>
<evidence type="ECO:0000259" key="1">
    <source>
        <dbReference type="Pfam" id="PF00294"/>
    </source>
</evidence>
<proteinExistence type="predicted"/>
<accession>A0A9Q0LHP2</accession>
<dbReference type="Pfam" id="PF00294">
    <property type="entry name" value="PfkB"/>
    <property type="match status" value="1"/>
</dbReference>
<evidence type="ECO:0000313" key="2">
    <source>
        <dbReference type="EMBL" id="KAJ5072604.1"/>
    </source>
</evidence>
<organism evidence="2 3">
    <name type="scientific">Anaeramoeba ignava</name>
    <name type="common">Anaerobic marine amoeba</name>
    <dbReference type="NCBI Taxonomy" id="1746090"/>
    <lineage>
        <taxon>Eukaryota</taxon>
        <taxon>Metamonada</taxon>
        <taxon>Anaeramoebidae</taxon>
        <taxon>Anaeramoeba</taxon>
    </lineage>
</organism>
<dbReference type="EMBL" id="JAPDFW010000081">
    <property type="protein sequence ID" value="KAJ5072604.1"/>
    <property type="molecule type" value="Genomic_DNA"/>
</dbReference>
<dbReference type="Gene3D" id="3.40.1190.20">
    <property type="match status" value="1"/>
</dbReference>
<gene>
    <name evidence="2" type="ORF">M0811_01619</name>
</gene>
<name>A0A9Q0LHP2_ANAIG</name>